<dbReference type="RefSeq" id="WP_048582265.1">
    <property type="nucleotide sequence ID" value="NZ_LFNT01000018.1"/>
</dbReference>
<evidence type="ECO:0000313" key="3">
    <source>
        <dbReference type="Proteomes" id="UP000037432"/>
    </source>
</evidence>
<name>A0A0J7ZEI2_STRVR</name>
<feature type="region of interest" description="Disordered" evidence="1">
    <location>
        <begin position="43"/>
        <end position="62"/>
    </location>
</feature>
<protein>
    <submittedName>
        <fullName evidence="2">Uncharacterized protein</fullName>
    </submittedName>
</protein>
<reference evidence="2 3" key="1">
    <citation type="submission" date="2015-06" db="EMBL/GenBank/DDBJ databases">
        <authorList>
            <person name="Ju K.-S."/>
            <person name="Doroghazi J.R."/>
            <person name="Metcalf W.W."/>
        </authorList>
    </citation>
    <scope>NUCLEOTIDE SEQUENCE [LARGE SCALE GENOMIC DNA]</scope>
    <source>
        <strain evidence="2 3">NRRL 3414</strain>
    </source>
</reference>
<sequence length="105" mass="11830">MGNADIRRLDKEIRRTTKKLEAVQRGEWWPLTSRERLAMTRAMAQGARSIHGGRSTAGAEDRMDSIGSAVETRLNAELTALYGERQRLITEAARAKAAKKSSRWF</sequence>
<proteinExistence type="predicted"/>
<organism evidence="2 3">
    <name type="scientific">Streptomyces viridochromogenes</name>
    <dbReference type="NCBI Taxonomy" id="1938"/>
    <lineage>
        <taxon>Bacteria</taxon>
        <taxon>Bacillati</taxon>
        <taxon>Actinomycetota</taxon>
        <taxon>Actinomycetes</taxon>
        <taxon>Kitasatosporales</taxon>
        <taxon>Streptomycetaceae</taxon>
        <taxon>Streptomyces</taxon>
    </lineage>
</organism>
<evidence type="ECO:0000256" key="1">
    <source>
        <dbReference type="SAM" id="MobiDB-lite"/>
    </source>
</evidence>
<dbReference type="Proteomes" id="UP000037432">
    <property type="component" value="Unassembled WGS sequence"/>
</dbReference>
<dbReference type="AlphaFoldDB" id="A0A0J7ZEI2"/>
<comment type="caution">
    <text evidence="2">The sequence shown here is derived from an EMBL/GenBank/DDBJ whole genome shotgun (WGS) entry which is preliminary data.</text>
</comment>
<evidence type="ECO:0000313" key="2">
    <source>
        <dbReference type="EMBL" id="KMS73628.1"/>
    </source>
</evidence>
<dbReference type="EMBL" id="LFNT01000018">
    <property type="protein sequence ID" value="KMS73628.1"/>
    <property type="molecule type" value="Genomic_DNA"/>
</dbReference>
<dbReference type="OrthoDB" id="4318849at2"/>
<gene>
    <name evidence="2" type="ORF">ACM01_17980</name>
</gene>
<dbReference type="PATRIC" id="fig|1938.3.peg.1341"/>
<accession>A0A0J7ZEI2</accession>